<name>A0ABS5ZTK2_9PROT</name>
<evidence type="ECO:0000313" key="2">
    <source>
        <dbReference type="Proteomes" id="UP001197028"/>
    </source>
</evidence>
<sequence>MTIITSDEALHSPENIQAHFRAQGLGDPIVREALEVVAKANGLPVERVNQLFFSRGMPLLPIWSEL</sequence>
<proteinExistence type="predicted"/>
<keyword evidence="2" id="KW-1185">Reference proteome</keyword>
<comment type="caution">
    <text evidence="1">The sequence shown here is derived from an EMBL/GenBank/DDBJ whole genome shotgun (WGS) entry which is preliminary data.</text>
</comment>
<organism evidence="1 2">
    <name type="scientific">Acidithiobacillus concretivorus</name>
    <dbReference type="NCBI Taxonomy" id="3063952"/>
    <lineage>
        <taxon>Bacteria</taxon>
        <taxon>Pseudomonadati</taxon>
        <taxon>Pseudomonadota</taxon>
        <taxon>Acidithiobacillia</taxon>
        <taxon>Acidithiobacillales</taxon>
        <taxon>Acidithiobacillaceae</taxon>
        <taxon>Acidithiobacillus</taxon>
    </lineage>
</organism>
<reference evidence="1 2" key="1">
    <citation type="journal article" date="2021" name="ISME J.">
        <title>Genomic evolution of the class Acidithiobacillia: deep-branching Proteobacteria living in extreme acidic conditions.</title>
        <authorList>
            <person name="Moya-Beltran A."/>
            <person name="Beard S."/>
            <person name="Rojas-Villalobos C."/>
            <person name="Issotta F."/>
            <person name="Gallardo Y."/>
            <person name="Ulloa R."/>
            <person name="Giaveno A."/>
            <person name="Degli Esposti M."/>
            <person name="Johnson D.B."/>
            <person name="Quatrini R."/>
        </authorList>
    </citation>
    <scope>NUCLEOTIDE SEQUENCE [LARGE SCALE GENOMIC DNA]</scope>
    <source>
        <strain evidence="1 2">ATCC 19703</strain>
    </source>
</reference>
<gene>
    <name evidence="1" type="ORF">HJG40_14725</name>
</gene>
<dbReference type="Proteomes" id="UP001197028">
    <property type="component" value="Unassembled WGS sequence"/>
</dbReference>
<protein>
    <submittedName>
        <fullName evidence="1">Uncharacterized protein</fullName>
    </submittedName>
</protein>
<accession>A0ABS5ZTK2</accession>
<evidence type="ECO:0000313" key="1">
    <source>
        <dbReference type="EMBL" id="MBU2740005.1"/>
    </source>
</evidence>
<dbReference type="RefSeq" id="WP_215864870.1">
    <property type="nucleotide sequence ID" value="NZ_JABELD010000172.1"/>
</dbReference>
<dbReference type="EMBL" id="JABELD010000172">
    <property type="protein sequence ID" value="MBU2740005.1"/>
    <property type="molecule type" value="Genomic_DNA"/>
</dbReference>